<name>A0A3E1NY01_9BACT</name>
<dbReference type="AlphaFoldDB" id="A0A3E1NY01"/>
<dbReference type="Gene3D" id="1.25.40.10">
    <property type="entry name" value="Tetratricopeptide repeat domain"/>
    <property type="match status" value="1"/>
</dbReference>
<dbReference type="Pfam" id="PF20545">
    <property type="entry name" value="DUF6759"/>
    <property type="match status" value="1"/>
</dbReference>
<evidence type="ECO:0000313" key="3">
    <source>
        <dbReference type="Proteomes" id="UP000261174"/>
    </source>
</evidence>
<evidence type="ECO:0000313" key="2">
    <source>
        <dbReference type="EMBL" id="RFM32785.1"/>
    </source>
</evidence>
<accession>A0A3E1NY01</accession>
<dbReference type="EMBL" id="QTJV01000009">
    <property type="protein sequence ID" value="RFM32785.1"/>
    <property type="molecule type" value="Genomic_DNA"/>
</dbReference>
<dbReference type="InterPro" id="IPR046647">
    <property type="entry name" value="DUF6759"/>
</dbReference>
<sequence>MKKISLIFIFTILYSCVPQSEYDKVVSQKNEIEQERDKLMEELEGIKFGAPNLLSDGKTFYYARFFINARMKFQTLVEKYPDMPLAIEAKKYLSDIDEEELWSQANTLEDISYCEKYISKYPNGHYITMAISRRAELAILDKQKLFDAATAQNTSYSWRNFLDRYPDYPDAEAIRKKIIRLEVDEIFGDKATGQMPTFNQYNNNYSANSSVQISNNTGCELTVRYYSGPEAELIIIPVGANKTVYLPSGSYKIAASACGANYAGNESLHGEYGSTFYITSSKY</sequence>
<gene>
    <name evidence="2" type="ORF">DXN04_24270</name>
</gene>
<proteinExistence type="predicted"/>
<keyword evidence="3" id="KW-1185">Reference proteome</keyword>
<dbReference type="PROSITE" id="PS51257">
    <property type="entry name" value="PROKAR_LIPOPROTEIN"/>
    <property type="match status" value="1"/>
</dbReference>
<dbReference type="RefSeq" id="WP_116855975.1">
    <property type="nucleotide sequence ID" value="NZ_QTJV01000009.1"/>
</dbReference>
<feature type="domain" description="DUF6759" evidence="1">
    <location>
        <begin position="202"/>
        <end position="269"/>
    </location>
</feature>
<protein>
    <recommendedName>
        <fullName evidence="1">DUF6759 domain-containing protein</fullName>
    </recommendedName>
</protein>
<dbReference type="InterPro" id="IPR011990">
    <property type="entry name" value="TPR-like_helical_dom_sf"/>
</dbReference>
<evidence type="ECO:0000259" key="1">
    <source>
        <dbReference type="Pfam" id="PF20545"/>
    </source>
</evidence>
<reference evidence="2 3" key="1">
    <citation type="submission" date="2018-08" db="EMBL/GenBank/DDBJ databases">
        <title>Chitinophaga sp. K20C18050901, a novel bacterium isolated from forest soil.</title>
        <authorList>
            <person name="Wang C."/>
        </authorList>
    </citation>
    <scope>NUCLEOTIDE SEQUENCE [LARGE SCALE GENOMIC DNA]</scope>
    <source>
        <strain evidence="2 3">K20C18050901</strain>
    </source>
</reference>
<organism evidence="2 3">
    <name type="scientific">Chitinophaga silvisoli</name>
    <dbReference type="NCBI Taxonomy" id="2291814"/>
    <lineage>
        <taxon>Bacteria</taxon>
        <taxon>Pseudomonadati</taxon>
        <taxon>Bacteroidota</taxon>
        <taxon>Chitinophagia</taxon>
        <taxon>Chitinophagales</taxon>
        <taxon>Chitinophagaceae</taxon>
        <taxon>Chitinophaga</taxon>
    </lineage>
</organism>
<dbReference type="Proteomes" id="UP000261174">
    <property type="component" value="Unassembled WGS sequence"/>
</dbReference>
<comment type="caution">
    <text evidence="2">The sequence shown here is derived from an EMBL/GenBank/DDBJ whole genome shotgun (WGS) entry which is preliminary data.</text>
</comment>
<dbReference type="OrthoDB" id="1419307at2"/>